<evidence type="ECO:0000256" key="2">
    <source>
        <dbReference type="SAM" id="Coils"/>
    </source>
</evidence>
<evidence type="ECO:0000313" key="6">
    <source>
        <dbReference type="Proteomes" id="UP000494106"/>
    </source>
</evidence>
<gene>
    <name evidence="5" type="ORF">APLA_LOCUS15574</name>
    <name evidence="4" type="ORF">APLA_LOCUS79</name>
</gene>
<keyword evidence="6" id="KW-1185">Reference proteome</keyword>
<evidence type="ECO:0000313" key="7">
    <source>
        <dbReference type="Proteomes" id="UP000494256"/>
    </source>
</evidence>
<accession>A0A8S0YL53</accession>
<evidence type="ECO:0000259" key="3">
    <source>
        <dbReference type="Pfam" id="PF21773"/>
    </source>
</evidence>
<feature type="coiled-coil region" evidence="2">
    <location>
        <begin position="79"/>
        <end position="154"/>
    </location>
</feature>
<dbReference type="PANTHER" id="PTHR21694:SF18">
    <property type="entry name" value="COILED-COIL DOMAIN-CONTAINING PROTEIN 63"/>
    <property type="match status" value="1"/>
</dbReference>
<comment type="caution">
    <text evidence="4">The sequence shown here is derived from an EMBL/GenBank/DDBJ whole genome shotgun (WGS) entry which is preliminary data.</text>
</comment>
<dbReference type="InterPro" id="IPR051876">
    <property type="entry name" value="ODA-DC/CCD"/>
</dbReference>
<dbReference type="Proteomes" id="UP000494256">
    <property type="component" value="Unassembled WGS sequence"/>
</dbReference>
<keyword evidence="1 2" id="KW-0175">Coiled coil</keyword>
<protein>
    <recommendedName>
        <fullName evidence="3">ODAD1 central coiled coil region domain-containing protein</fullName>
    </recommendedName>
</protein>
<organism evidence="4 7">
    <name type="scientific">Arctia plantaginis</name>
    <name type="common">Wood tiger moth</name>
    <name type="synonym">Phalaena plantaginis</name>
    <dbReference type="NCBI Taxonomy" id="874455"/>
    <lineage>
        <taxon>Eukaryota</taxon>
        <taxon>Metazoa</taxon>
        <taxon>Ecdysozoa</taxon>
        <taxon>Arthropoda</taxon>
        <taxon>Hexapoda</taxon>
        <taxon>Insecta</taxon>
        <taxon>Pterygota</taxon>
        <taxon>Neoptera</taxon>
        <taxon>Endopterygota</taxon>
        <taxon>Lepidoptera</taxon>
        <taxon>Glossata</taxon>
        <taxon>Ditrysia</taxon>
        <taxon>Noctuoidea</taxon>
        <taxon>Erebidae</taxon>
        <taxon>Arctiinae</taxon>
        <taxon>Arctia</taxon>
    </lineage>
</organism>
<dbReference type="PANTHER" id="PTHR21694">
    <property type="entry name" value="COILED-COIL DOMAIN-CONTAINING PROTEIN 63"/>
    <property type="match status" value="1"/>
</dbReference>
<sequence length="547" mass="62987">MPTAVEQKVVDPEAELSSTQRMFENLAPMCSVAKRAGGIPQLAPQEKQMGILKNEMKETLLCISLATKGQHGIRDGRIQHKINKDIVEFENLNAELRDEKAQQAELECLNYLAGKNLAELLKQVPTEADELAMLENANNRLRRMENRLDLATKRFCMVNSDNKHIREEIHRLLVERNDFNILWNRTIGRLLKGKEYLMDILEIATNVFGERDECCRKLETLKWRGLFQLNKDISEMQAYEGELNHLAKLEEYLRVKGSVRICEAEEIEEMKRLEEIARCEQEIATHDALIDEILEYAGTHSVPTVIKMFKDTEINNFSFFTLLIEVLQESILLKRELEISRQRILDQTDINVGRADREDKRIGVLTVELTKQREITQAKADKNTLSENLFARVLKGIDDLVRISRCEVTPLLSLLGNHKEVTTWNVKKFLRILELEIKSLIEVAYGAVKPPAPTPKGRKGAPEPAKLVADPYFEILRPNRIEKLVPYQPCAYCVEDYMMNQVFETPAVPADRAYVETFFHLEDVNTKFGIFTLTIPSKRHPFRAKKD</sequence>
<proteinExistence type="predicted"/>
<dbReference type="Pfam" id="PF21773">
    <property type="entry name" value="ODAD1_CC"/>
    <property type="match status" value="1"/>
</dbReference>
<dbReference type="EMBL" id="CADEBC010000587">
    <property type="protein sequence ID" value="CAB3256839.1"/>
    <property type="molecule type" value="Genomic_DNA"/>
</dbReference>
<dbReference type="AlphaFoldDB" id="A0A8S0YL53"/>
<dbReference type="OrthoDB" id="6766775at2759"/>
<dbReference type="InterPro" id="IPR049258">
    <property type="entry name" value="ODAD1_CC"/>
</dbReference>
<evidence type="ECO:0000256" key="1">
    <source>
        <dbReference type="ARBA" id="ARBA00023054"/>
    </source>
</evidence>
<evidence type="ECO:0000313" key="4">
    <source>
        <dbReference type="EMBL" id="CAB3219925.1"/>
    </source>
</evidence>
<reference evidence="6 7" key="1">
    <citation type="submission" date="2020-04" db="EMBL/GenBank/DDBJ databases">
        <authorList>
            <person name="Wallbank WR R."/>
            <person name="Pardo Diaz C."/>
            <person name="Kozak K."/>
            <person name="Martin S."/>
            <person name="Jiggins C."/>
            <person name="Moest M."/>
            <person name="Warren A I."/>
            <person name="Byers J.R.P. K."/>
            <person name="Montejo-Kovacevich G."/>
            <person name="Yen C E."/>
        </authorList>
    </citation>
    <scope>NUCLEOTIDE SEQUENCE [LARGE SCALE GENOMIC DNA]</scope>
</reference>
<name>A0A8S0YL53_ARCPL</name>
<dbReference type="Proteomes" id="UP000494106">
    <property type="component" value="Unassembled WGS sequence"/>
</dbReference>
<evidence type="ECO:0000313" key="5">
    <source>
        <dbReference type="EMBL" id="CAB3256839.1"/>
    </source>
</evidence>
<dbReference type="EMBL" id="CADEBD010000024">
    <property type="protein sequence ID" value="CAB3219925.1"/>
    <property type="molecule type" value="Genomic_DNA"/>
</dbReference>
<feature type="domain" description="ODAD1 central coiled coil region" evidence="3">
    <location>
        <begin position="140"/>
        <end position="416"/>
    </location>
</feature>